<dbReference type="EMBL" id="CADCVS010000304">
    <property type="protein sequence ID" value="CAA9508391.1"/>
    <property type="molecule type" value="Genomic_DNA"/>
</dbReference>
<dbReference type="Pfam" id="PF01757">
    <property type="entry name" value="Acyl_transf_3"/>
    <property type="match status" value="1"/>
</dbReference>
<name>A0A6J4SYI1_9ACTN</name>
<proteinExistence type="predicted"/>
<dbReference type="InterPro" id="IPR050879">
    <property type="entry name" value="Acyltransferase_3"/>
</dbReference>
<feature type="transmembrane region" description="Helical" evidence="1">
    <location>
        <begin position="232"/>
        <end position="253"/>
    </location>
</feature>
<organism evidence="3">
    <name type="scientific">uncultured Solirubrobacteraceae bacterium</name>
    <dbReference type="NCBI Taxonomy" id="1162706"/>
    <lineage>
        <taxon>Bacteria</taxon>
        <taxon>Bacillati</taxon>
        <taxon>Actinomycetota</taxon>
        <taxon>Thermoleophilia</taxon>
        <taxon>Solirubrobacterales</taxon>
        <taxon>Solirubrobacteraceae</taxon>
        <taxon>environmental samples</taxon>
    </lineage>
</organism>
<feature type="transmembrane region" description="Helical" evidence="1">
    <location>
        <begin position="161"/>
        <end position="182"/>
    </location>
</feature>
<keyword evidence="1" id="KW-1133">Transmembrane helix</keyword>
<dbReference type="GO" id="GO:0009103">
    <property type="term" value="P:lipopolysaccharide biosynthetic process"/>
    <property type="evidence" value="ECO:0007669"/>
    <property type="project" value="TreeGrafter"/>
</dbReference>
<feature type="transmembrane region" description="Helical" evidence="1">
    <location>
        <begin position="259"/>
        <end position="281"/>
    </location>
</feature>
<evidence type="ECO:0000259" key="2">
    <source>
        <dbReference type="Pfam" id="PF01757"/>
    </source>
</evidence>
<dbReference type="GO" id="GO:0016020">
    <property type="term" value="C:membrane"/>
    <property type="evidence" value="ECO:0007669"/>
    <property type="project" value="TreeGrafter"/>
</dbReference>
<accession>A0A6J4SYI1</accession>
<keyword evidence="1" id="KW-0812">Transmembrane</keyword>
<sequence length="358" mass="37909">MRERLPYVDSLRAIAALSVLGFHAAFVLDEVGGDGLGPWLAELDVGVVLFFAISGFLLYRPFVVARIEGAPVPSLRDYARRRVLRIVPAYWVVLTVIVVTVGREGVFTAEGIPTYYGFLQSLRPETVTGGIAQAWTLGVELSFYAVLPLLALAARRLGSEWALLAALFAGSVAFKAVAAAIADPDGPAYLPLLISLPAQLDHFVVGMALAVVSAGGGGEAERLVERAPWLPWLGAAAAFALLGADLGAGGAVARELTDHALQSVVALGLLLPAVLGAARGGGWVRRLLGRPELAWAGMVSYGVYLWHLDVLRELDASGLPGPAVVALGLALSLGLGAASWYGIERRFVRGRYLRRRGR</sequence>
<feature type="transmembrane region" description="Helical" evidence="1">
    <location>
        <begin position="39"/>
        <end position="62"/>
    </location>
</feature>
<gene>
    <name evidence="3" type="ORF">AVDCRST_MAG30-2335</name>
</gene>
<feature type="domain" description="Acyltransferase 3" evidence="2">
    <location>
        <begin position="6"/>
        <end position="335"/>
    </location>
</feature>
<dbReference type="PANTHER" id="PTHR23028">
    <property type="entry name" value="ACETYLTRANSFERASE"/>
    <property type="match status" value="1"/>
</dbReference>
<dbReference type="InterPro" id="IPR002656">
    <property type="entry name" value="Acyl_transf_3_dom"/>
</dbReference>
<keyword evidence="1" id="KW-0472">Membrane</keyword>
<protein>
    <recommendedName>
        <fullName evidence="2">Acyltransferase 3 domain-containing protein</fullName>
    </recommendedName>
</protein>
<dbReference type="PANTHER" id="PTHR23028:SF53">
    <property type="entry name" value="ACYL_TRANSF_3 DOMAIN-CONTAINING PROTEIN"/>
    <property type="match status" value="1"/>
</dbReference>
<feature type="transmembrane region" description="Helical" evidence="1">
    <location>
        <begin position="7"/>
        <end position="27"/>
    </location>
</feature>
<evidence type="ECO:0000256" key="1">
    <source>
        <dbReference type="SAM" id="Phobius"/>
    </source>
</evidence>
<feature type="transmembrane region" description="Helical" evidence="1">
    <location>
        <begin position="323"/>
        <end position="343"/>
    </location>
</feature>
<feature type="transmembrane region" description="Helical" evidence="1">
    <location>
        <begin position="202"/>
        <end position="220"/>
    </location>
</feature>
<dbReference type="GO" id="GO:0016747">
    <property type="term" value="F:acyltransferase activity, transferring groups other than amino-acyl groups"/>
    <property type="evidence" value="ECO:0007669"/>
    <property type="project" value="InterPro"/>
</dbReference>
<feature type="transmembrane region" description="Helical" evidence="1">
    <location>
        <begin position="83"/>
        <end position="101"/>
    </location>
</feature>
<dbReference type="AlphaFoldDB" id="A0A6J4SYI1"/>
<feature type="transmembrane region" description="Helical" evidence="1">
    <location>
        <begin position="293"/>
        <end position="311"/>
    </location>
</feature>
<evidence type="ECO:0000313" key="3">
    <source>
        <dbReference type="EMBL" id="CAA9508391.1"/>
    </source>
</evidence>
<feature type="transmembrane region" description="Helical" evidence="1">
    <location>
        <begin position="132"/>
        <end position="154"/>
    </location>
</feature>
<reference evidence="3" key="1">
    <citation type="submission" date="2020-02" db="EMBL/GenBank/DDBJ databases">
        <authorList>
            <person name="Meier V. D."/>
        </authorList>
    </citation>
    <scope>NUCLEOTIDE SEQUENCE</scope>
    <source>
        <strain evidence="3">AVDCRST_MAG30</strain>
    </source>
</reference>